<feature type="transmembrane region" description="Helical" evidence="1">
    <location>
        <begin position="97"/>
        <end position="116"/>
    </location>
</feature>
<organism evidence="2 3">
    <name type="scientific">Prauserella rugosa</name>
    <dbReference type="NCBI Taxonomy" id="43354"/>
    <lineage>
        <taxon>Bacteria</taxon>
        <taxon>Bacillati</taxon>
        <taxon>Actinomycetota</taxon>
        <taxon>Actinomycetes</taxon>
        <taxon>Pseudonocardiales</taxon>
        <taxon>Pseudonocardiaceae</taxon>
        <taxon>Prauserella</taxon>
    </lineage>
</organism>
<evidence type="ECO:0000313" key="2">
    <source>
        <dbReference type="EMBL" id="TWH22426.1"/>
    </source>
</evidence>
<dbReference type="Proteomes" id="UP000317303">
    <property type="component" value="Unassembled WGS sequence"/>
</dbReference>
<dbReference type="EMBL" id="VLJV01000001">
    <property type="protein sequence ID" value="TWH22426.1"/>
    <property type="molecule type" value="Genomic_DNA"/>
</dbReference>
<keyword evidence="1" id="KW-1133">Transmembrane helix</keyword>
<protein>
    <submittedName>
        <fullName evidence="2">Uncharacterized protein</fullName>
    </submittedName>
</protein>
<evidence type="ECO:0000256" key="1">
    <source>
        <dbReference type="SAM" id="Phobius"/>
    </source>
</evidence>
<keyword evidence="1" id="KW-0472">Membrane</keyword>
<comment type="caution">
    <text evidence="2">The sequence shown here is derived from an EMBL/GenBank/DDBJ whole genome shotgun (WGS) entry which is preliminary data.</text>
</comment>
<evidence type="ECO:0000313" key="3">
    <source>
        <dbReference type="Proteomes" id="UP000317303"/>
    </source>
</evidence>
<keyword evidence="1" id="KW-0812">Transmembrane</keyword>
<gene>
    <name evidence="2" type="ORF">JD82_04307</name>
</gene>
<dbReference type="AlphaFoldDB" id="A0A660CGE9"/>
<keyword evidence="3" id="KW-1185">Reference proteome</keyword>
<feature type="transmembrane region" description="Helical" evidence="1">
    <location>
        <begin position="30"/>
        <end position="52"/>
    </location>
</feature>
<sequence length="197" mass="20571">MLVVTRRFCHSVGCMDHEASPSTGRAETALPLRVLAIAAVIATPLIAVLLRVPTAQALWALGGGSVRGLVLVVCVLAAVALPMVYAIHRIAARFGDAWWLLGVVPGLIASALVVLLPERTHVEDVVRDMQIGPSAGAAGAVLPTTLITLTVLFVSAAYVLGVLRDTRDTPRGGWRTLGIAHVVVWIVLTAGLVLLAG</sequence>
<reference evidence="2 3" key="1">
    <citation type="submission" date="2019-07" db="EMBL/GenBank/DDBJ databases">
        <title>R&amp;d 2014.</title>
        <authorList>
            <person name="Klenk H.-P."/>
        </authorList>
    </citation>
    <scope>NUCLEOTIDE SEQUENCE [LARGE SCALE GENOMIC DNA]</scope>
    <source>
        <strain evidence="2 3">DSM 43194</strain>
    </source>
</reference>
<feature type="transmembrane region" description="Helical" evidence="1">
    <location>
        <begin position="136"/>
        <end position="160"/>
    </location>
</feature>
<proteinExistence type="predicted"/>
<feature type="transmembrane region" description="Helical" evidence="1">
    <location>
        <begin position="172"/>
        <end position="196"/>
    </location>
</feature>
<name>A0A660CGE9_9PSEU</name>
<accession>A0A660CGE9</accession>
<feature type="transmembrane region" description="Helical" evidence="1">
    <location>
        <begin position="64"/>
        <end position="85"/>
    </location>
</feature>